<dbReference type="AlphaFoldDB" id="A0A816RPY4"/>
<organism evidence="2">
    <name type="scientific">Brassica napus</name>
    <name type="common">Rape</name>
    <dbReference type="NCBI Taxonomy" id="3708"/>
    <lineage>
        <taxon>Eukaryota</taxon>
        <taxon>Viridiplantae</taxon>
        <taxon>Streptophyta</taxon>
        <taxon>Embryophyta</taxon>
        <taxon>Tracheophyta</taxon>
        <taxon>Spermatophyta</taxon>
        <taxon>Magnoliopsida</taxon>
        <taxon>eudicotyledons</taxon>
        <taxon>Gunneridae</taxon>
        <taxon>Pentapetalae</taxon>
        <taxon>rosids</taxon>
        <taxon>malvids</taxon>
        <taxon>Brassicales</taxon>
        <taxon>Brassicaceae</taxon>
        <taxon>Brassiceae</taxon>
        <taxon>Brassica</taxon>
    </lineage>
</organism>
<dbReference type="EMBL" id="HG994365">
    <property type="protein sequence ID" value="CAF2076014.1"/>
    <property type="molecule type" value="Genomic_DNA"/>
</dbReference>
<proteinExistence type="predicted"/>
<accession>A0A816RPY4</accession>
<evidence type="ECO:0000313" key="2">
    <source>
        <dbReference type="EMBL" id="CAF2076014.1"/>
    </source>
</evidence>
<dbReference type="Gramene" id="CDY03830">
    <property type="protein sequence ID" value="CDY03830"/>
    <property type="gene ID" value="GSBRNA2T00117278001"/>
</dbReference>
<feature type="region of interest" description="Disordered" evidence="1">
    <location>
        <begin position="102"/>
        <end position="122"/>
    </location>
</feature>
<reference evidence="2" key="1">
    <citation type="submission" date="2021-01" db="EMBL/GenBank/DDBJ databases">
        <authorList>
            <consortium name="Genoscope - CEA"/>
            <person name="William W."/>
        </authorList>
    </citation>
    <scope>NUCLEOTIDE SEQUENCE</scope>
</reference>
<protein>
    <submittedName>
        <fullName evidence="2">(rape) hypothetical protein</fullName>
    </submittedName>
</protein>
<sequence length="122" mass="14572">MDGMVVDYVRPQTTRELIAISNHFQRDENYETYFHGFKLNFYPYVLAICDYKCFSHIVLAQNIIYKNSIMVNHLKQAKKCIIGHNFKDYDFDNIDIENNGEEVKHIENDEHDENNFRSEKES</sequence>
<dbReference type="Proteomes" id="UP001295469">
    <property type="component" value="Chromosome C01"/>
</dbReference>
<gene>
    <name evidence="2" type="ORF">DARMORV10_C01P38330.1</name>
</gene>
<name>A0A816RPY4_BRANA</name>
<evidence type="ECO:0000256" key="1">
    <source>
        <dbReference type="SAM" id="MobiDB-lite"/>
    </source>
</evidence>